<dbReference type="SUPFAM" id="SSF51445">
    <property type="entry name" value="(Trans)glycosidases"/>
    <property type="match status" value="1"/>
</dbReference>
<dbReference type="PANTHER" id="PTHR10357:SF179">
    <property type="entry name" value="NEUTRAL AND BASIC AMINO ACID TRANSPORT PROTEIN RBAT"/>
    <property type="match status" value="1"/>
</dbReference>
<dbReference type="InterPro" id="IPR017853">
    <property type="entry name" value="GH"/>
</dbReference>
<dbReference type="GO" id="GO:0033934">
    <property type="term" value="F:glucan 1,4-alpha-maltotriohydrolase activity"/>
    <property type="evidence" value="ECO:0007669"/>
    <property type="project" value="TreeGrafter"/>
</dbReference>
<accession>A0AAI8Z202</accession>
<evidence type="ECO:0000313" key="7">
    <source>
        <dbReference type="EMBL" id="CAK4031021.1"/>
    </source>
</evidence>
<organism evidence="7 8">
    <name type="scientific">Lecanosticta acicola</name>
    <dbReference type="NCBI Taxonomy" id="111012"/>
    <lineage>
        <taxon>Eukaryota</taxon>
        <taxon>Fungi</taxon>
        <taxon>Dikarya</taxon>
        <taxon>Ascomycota</taxon>
        <taxon>Pezizomycotina</taxon>
        <taxon>Dothideomycetes</taxon>
        <taxon>Dothideomycetidae</taxon>
        <taxon>Mycosphaerellales</taxon>
        <taxon>Mycosphaerellaceae</taxon>
        <taxon>Lecanosticta</taxon>
    </lineage>
</organism>
<feature type="region of interest" description="Disordered" evidence="5">
    <location>
        <begin position="445"/>
        <end position="476"/>
    </location>
</feature>
<evidence type="ECO:0000259" key="6">
    <source>
        <dbReference type="SMART" id="SM00642"/>
    </source>
</evidence>
<gene>
    <name evidence="7" type="ORF">LECACI_7A006179</name>
</gene>
<reference evidence="7" key="1">
    <citation type="submission" date="2023-11" db="EMBL/GenBank/DDBJ databases">
        <authorList>
            <person name="Alioto T."/>
            <person name="Alioto T."/>
            <person name="Gomez Garrido J."/>
        </authorList>
    </citation>
    <scope>NUCLEOTIDE SEQUENCE</scope>
</reference>
<evidence type="ECO:0000256" key="4">
    <source>
        <dbReference type="ARBA" id="ARBA00026248"/>
    </source>
</evidence>
<dbReference type="AlphaFoldDB" id="A0AAI8Z202"/>
<evidence type="ECO:0000256" key="1">
    <source>
        <dbReference type="ARBA" id="ARBA00008061"/>
    </source>
</evidence>
<comment type="caution">
    <text evidence="7">The sequence shown here is derived from an EMBL/GenBank/DDBJ whole genome shotgun (WGS) entry which is preliminary data.</text>
</comment>
<dbReference type="InterPro" id="IPR045857">
    <property type="entry name" value="O16G_dom_2"/>
</dbReference>
<dbReference type="InterPro" id="IPR006047">
    <property type="entry name" value="GH13_cat_dom"/>
</dbReference>
<feature type="compositionally biased region" description="Polar residues" evidence="5">
    <location>
        <begin position="458"/>
        <end position="476"/>
    </location>
</feature>
<dbReference type="CDD" id="cd11333">
    <property type="entry name" value="AmyAc_SI_OligoGlu_DGase"/>
    <property type="match status" value="1"/>
</dbReference>
<keyword evidence="2" id="KW-0378">Hydrolase</keyword>
<dbReference type="Gene3D" id="3.90.400.10">
    <property type="entry name" value="Oligo-1,6-glucosidase, Domain 2"/>
    <property type="match status" value="1"/>
</dbReference>
<feature type="domain" description="Glycosyl hydrolase family 13 catalytic" evidence="6">
    <location>
        <begin position="15"/>
        <end position="445"/>
    </location>
</feature>
<proteinExistence type="inferred from homology"/>
<dbReference type="Proteomes" id="UP001296104">
    <property type="component" value="Unassembled WGS sequence"/>
</dbReference>
<dbReference type="FunFam" id="3.20.20.80:FF:000064">
    <property type="entry name" value="Oligo-1,6-glucosidase"/>
    <property type="match status" value="1"/>
</dbReference>
<dbReference type="GO" id="GO:0000025">
    <property type="term" value="P:maltose catabolic process"/>
    <property type="evidence" value="ECO:0007669"/>
    <property type="project" value="TreeGrafter"/>
</dbReference>
<dbReference type="GO" id="GO:0004575">
    <property type="term" value="F:sucrose alpha-glucosidase activity"/>
    <property type="evidence" value="ECO:0007669"/>
    <property type="project" value="TreeGrafter"/>
</dbReference>
<keyword evidence="8" id="KW-1185">Reference proteome</keyword>
<dbReference type="GO" id="GO:0004556">
    <property type="term" value="F:alpha-amylase activity"/>
    <property type="evidence" value="ECO:0007669"/>
    <property type="project" value="TreeGrafter"/>
</dbReference>
<evidence type="ECO:0000256" key="3">
    <source>
        <dbReference type="ARBA" id="ARBA00023295"/>
    </source>
</evidence>
<keyword evidence="4" id="KW-0462">Maltose metabolism</keyword>
<evidence type="ECO:0000256" key="2">
    <source>
        <dbReference type="ARBA" id="ARBA00022801"/>
    </source>
</evidence>
<evidence type="ECO:0000256" key="5">
    <source>
        <dbReference type="SAM" id="MobiDB-lite"/>
    </source>
</evidence>
<protein>
    <submittedName>
        <fullName evidence="7">Probable alpha-glucosidase (Maltase)</fullName>
    </submittedName>
</protein>
<keyword evidence="3" id="KW-0326">Glycosidase</keyword>
<dbReference type="Gene3D" id="3.20.20.80">
    <property type="entry name" value="Glycosidases"/>
    <property type="match status" value="1"/>
</dbReference>
<name>A0AAI8Z202_9PEZI</name>
<dbReference type="GO" id="GO:0005987">
    <property type="term" value="P:sucrose catabolic process"/>
    <property type="evidence" value="ECO:0007669"/>
    <property type="project" value="TreeGrafter"/>
</dbReference>
<dbReference type="SMART" id="SM00642">
    <property type="entry name" value="Aamy"/>
    <property type="match status" value="1"/>
</dbReference>
<sequence>MPPPRKWWQTATVYELYPSSFADSNGDGIGDIPGIISRIPYLASLGINAIWLAACYKSSGVDMGYDVVDYRDIDPHYGTVEDVEKLISELQKHGISLIMDMVVNHTSFEHAWFKESRSNTTNPKRDWYIWRKGCHLRMTDGYPKRFPPNNWESVFKGTAWEYDEATDEYYLRMFAREQPDLNWDCKEMREAVYDDMRFWLDKGVAGFRIDVINMISKPPGLPDAPVTNPKSDVQKAEDLVTNGPRVHEYIQEMRREVFDRYPDSVTIGEIICTGNTDAMRKYVETDRRELNMAYTFDLFGLDCGPLGKYVPRHWPLSEFKHNIQKWQNALFEGAWQTFWLESHDSGRSVSRFGDGMPENREKIAKMLALLSSTMQGTLFIYQGQELGLVNLSHEIPICEYRDVETQSTWQATLQYRSESQGLPAEEIDMSDVLHEVHLKARDHARAPLPWTPDPPPSGFSSSTRGKTWTPMNTDSPRCNITTQSREADSVLNYWRKRLAIRRQYPEALVYGSFEAVASTLNDEPVFAYWRKPLAHVAQARGLGKDGERDVLVVLNLTAKDGVGFEMPLSSLSSSSSSSSPSPSSSPSSGNDKGQGEKQMFFVLDSTAGMTAGLQVRSNGLVESGETIVLEGYQGAVFGF</sequence>
<dbReference type="FunFam" id="3.90.400.10:FF:000004">
    <property type="entry name" value="Oligo-1,6-glucosidase"/>
    <property type="match status" value="1"/>
</dbReference>
<dbReference type="GO" id="GO:0004574">
    <property type="term" value="F:oligo-1,6-glucosidase activity"/>
    <property type="evidence" value="ECO:0007669"/>
    <property type="project" value="TreeGrafter"/>
</dbReference>
<feature type="region of interest" description="Disordered" evidence="5">
    <location>
        <begin position="569"/>
        <end position="595"/>
    </location>
</feature>
<dbReference type="EMBL" id="CAVMBE010000043">
    <property type="protein sequence ID" value="CAK4031021.1"/>
    <property type="molecule type" value="Genomic_DNA"/>
</dbReference>
<comment type="similarity">
    <text evidence="1">Belongs to the glycosyl hydrolase 13 family.</text>
</comment>
<evidence type="ECO:0000313" key="8">
    <source>
        <dbReference type="Proteomes" id="UP001296104"/>
    </source>
</evidence>
<dbReference type="Pfam" id="PF00128">
    <property type="entry name" value="Alpha-amylase"/>
    <property type="match status" value="1"/>
</dbReference>
<feature type="compositionally biased region" description="Low complexity" evidence="5">
    <location>
        <begin position="569"/>
        <end position="588"/>
    </location>
</feature>
<dbReference type="PANTHER" id="PTHR10357">
    <property type="entry name" value="ALPHA-AMYLASE FAMILY MEMBER"/>
    <property type="match status" value="1"/>
</dbReference>